<proteinExistence type="predicted"/>
<dbReference type="Proteomes" id="UP000053732">
    <property type="component" value="Unassembled WGS sequence"/>
</dbReference>
<protein>
    <submittedName>
        <fullName evidence="2">Str. FM013</fullName>
    </submittedName>
</protein>
<accession>A0A0G4NZ29</accession>
<organism evidence="2 3">
    <name type="scientific">Penicillium camemberti (strain FM 013)</name>
    <dbReference type="NCBI Taxonomy" id="1429867"/>
    <lineage>
        <taxon>Eukaryota</taxon>
        <taxon>Fungi</taxon>
        <taxon>Dikarya</taxon>
        <taxon>Ascomycota</taxon>
        <taxon>Pezizomycotina</taxon>
        <taxon>Eurotiomycetes</taxon>
        <taxon>Eurotiomycetidae</taxon>
        <taxon>Eurotiales</taxon>
        <taxon>Aspergillaceae</taxon>
        <taxon>Penicillium</taxon>
    </lineage>
</organism>
<name>A0A0G4NZ29_PENC3</name>
<reference evidence="2 3" key="1">
    <citation type="journal article" date="2014" name="Nat. Commun.">
        <title>Multiple recent horizontal transfers of a large genomic region in cheese making fungi.</title>
        <authorList>
            <person name="Cheeseman K."/>
            <person name="Ropars J."/>
            <person name="Renault P."/>
            <person name="Dupont J."/>
            <person name="Gouzy J."/>
            <person name="Branca A."/>
            <person name="Abraham A.L."/>
            <person name="Ceppi M."/>
            <person name="Conseiller E."/>
            <person name="Debuchy R."/>
            <person name="Malagnac F."/>
            <person name="Goarin A."/>
            <person name="Silar P."/>
            <person name="Lacoste S."/>
            <person name="Sallet E."/>
            <person name="Bensimon A."/>
            <person name="Giraud T."/>
            <person name="Brygoo Y."/>
        </authorList>
    </citation>
    <scope>NUCLEOTIDE SEQUENCE [LARGE SCALE GENOMIC DNA]</scope>
    <source>
        <strain evidence="3">FM 013</strain>
    </source>
</reference>
<evidence type="ECO:0000313" key="3">
    <source>
        <dbReference type="Proteomes" id="UP000053732"/>
    </source>
</evidence>
<keyword evidence="3" id="KW-1185">Reference proteome</keyword>
<feature type="compositionally biased region" description="Polar residues" evidence="1">
    <location>
        <begin position="20"/>
        <end position="33"/>
    </location>
</feature>
<dbReference type="EMBL" id="HG793136">
    <property type="protein sequence ID" value="CRL19274.1"/>
    <property type="molecule type" value="Genomic_DNA"/>
</dbReference>
<dbReference type="AlphaFoldDB" id="A0A0G4NZ29"/>
<gene>
    <name evidence="2" type="ORF">PCAMFM013_S003g000065</name>
</gene>
<sequence length="72" mass="8053">METTRYEIPTTIHIRKSRKSQQPGNNSEMNLVSSLPARSLPGDQLTSKTNLKLIELSNPYAIQKALEGAEKQ</sequence>
<evidence type="ECO:0000256" key="1">
    <source>
        <dbReference type="SAM" id="MobiDB-lite"/>
    </source>
</evidence>
<feature type="region of interest" description="Disordered" evidence="1">
    <location>
        <begin position="1"/>
        <end position="44"/>
    </location>
</feature>
<evidence type="ECO:0000313" key="2">
    <source>
        <dbReference type="EMBL" id="CRL19274.1"/>
    </source>
</evidence>